<dbReference type="RefSeq" id="WP_128249750.1">
    <property type="nucleotide sequence ID" value="NZ_CP034951.1"/>
</dbReference>
<comment type="subcellular location">
    <subcellularLocation>
        <location evidence="1">Membrane</location>
        <topology evidence="1">Multi-pass membrane protein</topology>
    </subcellularLocation>
</comment>
<evidence type="ECO:0000313" key="8">
    <source>
        <dbReference type="Proteomes" id="UP000285517"/>
    </source>
</evidence>
<feature type="transmembrane region" description="Helical" evidence="5">
    <location>
        <begin position="194"/>
        <end position="212"/>
    </location>
</feature>
<evidence type="ECO:0000256" key="2">
    <source>
        <dbReference type="ARBA" id="ARBA00022692"/>
    </source>
</evidence>
<dbReference type="GO" id="GO:0016874">
    <property type="term" value="F:ligase activity"/>
    <property type="evidence" value="ECO:0007669"/>
    <property type="project" value="UniProtKB-KW"/>
</dbReference>
<dbReference type="OrthoDB" id="1402500at2"/>
<evidence type="ECO:0000259" key="6">
    <source>
        <dbReference type="Pfam" id="PF04932"/>
    </source>
</evidence>
<dbReference type="Pfam" id="PF04932">
    <property type="entry name" value="Wzy_C"/>
    <property type="match status" value="1"/>
</dbReference>
<dbReference type="Proteomes" id="UP000285517">
    <property type="component" value="Chromosome"/>
</dbReference>
<feature type="transmembrane region" description="Helical" evidence="5">
    <location>
        <begin position="25"/>
        <end position="57"/>
    </location>
</feature>
<evidence type="ECO:0000256" key="3">
    <source>
        <dbReference type="ARBA" id="ARBA00022989"/>
    </source>
</evidence>
<evidence type="ECO:0000256" key="1">
    <source>
        <dbReference type="ARBA" id="ARBA00004141"/>
    </source>
</evidence>
<dbReference type="EMBL" id="CP034951">
    <property type="protein sequence ID" value="QAA81362.1"/>
    <property type="molecule type" value="Genomic_DNA"/>
</dbReference>
<reference evidence="7 8" key="1">
    <citation type="submission" date="2019-01" db="EMBL/GenBank/DDBJ databases">
        <title>Complete genome sequencing of Aequorivita sp. H23M31.</title>
        <authorList>
            <person name="Bae J.-W."/>
        </authorList>
    </citation>
    <scope>NUCLEOTIDE SEQUENCE [LARGE SCALE GENOMIC DNA]</scope>
    <source>
        <strain evidence="7 8">H23M31</strain>
    </source>
</reference>
<keyword evidence="8" id="KW-1185">Reference proteome</keyword>
<organism evidence="7 8">
    <name type="scientific">Aequorivita ciconiae</name>
    <dbReference type="NCBI Taxonomy" id="2494375"/>
    <lineage>
        <taxon>Bacteria</taxon>
        <taxon>Pseudomonadati</taxon>
        <taxon>Bacteroidota</taxon>
        <taxon>Flavobacteriia</taxon>
        <taxon>Flavobacteriales</taxon>
        <taxon>Flavobacteriaceae</taxon>
        <taxon>Aequorivita</taxon>
    </lineage>
</organism>
<keyword evidence="3 5" id="KW-1133">Transmembrane helix</keyword>
<accession>A0A410G274</accession>
<dbReference type="GO" id="GO:0016020">
    <property type="term" value="C:membrane"/>
    <property type="evidence" value="ECO:0007669"/>
    <property type="project" value="UniProtKB-SubCell"/>
</dbReference>
<proteinExistence type="predicted"/>
<dbReference type="InterPro" id="IPR007016">
    <property type="entry name" value="O-antigen_ligase-rel_domated"/>
</dbReference>
<keyword evidence="2 5" id="KW-0812">Transmembrane</keyword>
<evidence type="ECO:0000256" key="5">
    <source>
        <dbReference type="SAM" id="Phobius"/>
    </source>
</evidence>
<keyword evidence="7" id="KW-0436">Ligase</keyword>
<dbReference type="PANTHER" id="PTHR37422">
    <property type="entry name" value="TEICHURONIC ACID BIOSYNTHESIS PROTEIN TUAE"/>
    <property type="match status" value="1"/>
</dbReference>
<dbReference type="KEGG" id="aev:EI546_06305"/>
<dbReference type="AlphaFoldDB" id="A0A410G274"/>
<sequence length="244" mass="27795">MSMLISIVFLIGVMNEPRIEKNRILIYVAIGLASVTLLLSGSRTTYVGIIFFLLYFFLTQTGRFIVFVIIGTFLFGVVLLFTPTIVDRISETLENRVTYAMEDPGDVIQYRESRGVYDELSAGRVELHMKYVEYLLNHPYVIPFGRGFMNRMGVGNSAHNMYLSLISEVGILGLILFIRWLLSFMLISKGKMPGLQLALNGLIIAMMVTLYFGEHLYVYRPLFALLGYFILICIMLTIPLRNTK</sequence>
<feature type="domain" description="O-antigen ligase-related" evidence="6">
    <location>
        <begin position="29"/>
        <end position="178"/>
    </location>
</feature>
<name>A0A410G274_9FLAO</name>
<evidence type="ECO:0000313" key="7">
    <source>
        <dbReference type="EMBL" id="QAA81362.1"/>
    </source>
</evidence>
<protein>
    <submittedName>
        <fullName evidence="7">O-antigen ligase domain-containing protein</fullName>
    </submittedName>
</protein>
<evidence type="ECO:0000256" key="4">
    <source>
        <dbReference type="ARBA" id="ARBA00023136"/>
    </source>
</evidence>
<dbReference type="PANTHER" id="PTHR37422:SF13">
    <property type="entry name" value="LIPOPOLYSACCHARIDE BIOSYNTHESIS PROTEIN PA4999-RELATED"/>
    <property type="match status" value="1"/>
</dbReference>
<feature type="transmembrane region" description="Helical" evidence="5">
    <location>
        <begin position="64"/>
        <end position="86"/>
    </location>
</feature>
<gene>
    <name evidence="7" type="ORF">EI546_06305</name>
</gene>
<keyword evidence="4 5" id="KW-0472">Membrane</keyword>
<dbReference type="InterPro" id="IPR051533">
    <property type="entry name" value="WaaL-like"/>
</dbReference>
<feature type="transmembrane region" description="Helical" evidence="5">
    <location>
        <begin position="161"/>
        <end position="182"/>
    </location>
</feature>
<feature type="transmembrane region" description="Helical" evidence="5">
    <location>
        <begin position="218"/>
        <end position="238"/>
    </location>
</feature>